<dbReference type="PANTHER" id="PTHR30411:SF1">
    <property type="entry name" value="CYTOPLASMIC PROTEIN"/>
    <property type="match status" value="1"/>
</dbReference>
<accession>A0ABT2BY97</accession>
<dbReference type="SUPFAM" id="SSF55826">
    <property type="entry name" value="YbaK/ProRS associated domain"/>
    <property type="match status" value="1"/>
</dbReference>
<gene>
    <name evidence="2" type="ORF">NX786_12320</name>
</gene>
<dbReference type="InterPro" id="IPR036754">
    <property type="entry name" value="YbaK/aa-tRNA-synt-asso_dom_sf"/>
</dbReference>
<dbReference type="Pfam" id="PF04073">
    <property type="entry name" value="tRNA_edit"/>
    <property type="match status" value="1"/>
</dbReference>
<dbReference type="EMBL" id="JANUHC010000004">
    <property type="protein sequence ID" value="MCS0630119.1"/>
    <property type="molecule type" value="Genomic_DNA"/>
</dbReference>
<evidence type="ECO:0000313" key="3">
    <source>
        <dbReference type="Proteomes" id="UP001165263"/>
    </source>
</evidence>
<dbReference type="InterPro" id="IPR007214">
    <property type="entry name" value="YbaK/aa-tRNA-synth-assoc-dom"/>
</dbReference>
<comment type="caution">
    <text evidence="2">The sequence shown here is derived from an EMBL/GenBank/DDBJ whole genome shotgun (WGS) entry which is preliminary data.</text>
</comment>
<keyword evidence="3" id="KW-1185">Reference proteome</keyword>
<dbReference type="Gene3D" id="3.90.960.10">
    <property type="entry name" value="YbaK/aminoacyl-tRNA synthetase-associated domain"/>
    <property type="match status" value="1"/>
</dbReference>
<sequence>MSLASVTDFFATRAPDIAIQRYATSTATVALAAEALGVVPGQIAKTLSLRLDDEVVLLVARGDARIDNRKYKDTFGQKARMLGLDEVERETGHPVGGVCPFGLARPLRVFCDVSLKAFDEVFPAAGAPDAAVRLTPARLAVLTRAEWVDVAQDVGVAVA</sequence>
<name>A0ABT2BY97_9BURK</name>
<protein>
    <submittedName>
        <fullName evidence="2">YbaK/EbsC family protein</fullName>
    </submittedName>
</protein>
<organism evidence="2 3">
    <name type="scientific">Telluria mixta</name>
    <dbReference type="NCBI Taxonomy" id="34071"/>
    <lineage>
        <taxon>Bacteria</taxon>
        <taxon>Pseudomonadati</taxon>
        <taxon>Pseudomonadota</taxon>
        <taxon>Betaproteobacteria</taxon>
        <taxon>Burkholderiales</taxon>
        <taxon>Oxalobacteraceae</taxon>
        <taxon>Telluria group</taxon>
        <taxon>Telluria</taxon>
    </lineage>
</organism>
<feature type="domain" description="YbaK/aminoacyl-tRNA synthetase-associated" evidence="1">
    <location>
        <begin position="25"/>
        <end position="139"/>
    </location>
</feature>
<dbReference type="Proteomes" id="UP001165263">
    <property type="component" value="Unassembled WGS sequence"/>
</dbReference>
<reference evidence="2" key="1">
    <citation type="submission" date="2022-08" db="EMBL/GenBank/DDBJ databases">
        <title>Reclassification of Massilia species as members of the genera Telluria, Duganella, Pseudoduganella, Mokoshia gen. nov. and Zemynaea gen. nov. using orthogonal and non-orthogonal genome-based approaches.</title>
        <authorList>
            <person name="Bowman J.P."/>
        </authorList>
    </citation>
    <scope>NUCLEOTIDE SEQUENCE</scope>
    <source>
        <strain evidence="2">LMG 11547</strain>
    </source>
</reference>
<evidence type="ECO:0000259" key="1">
    <source>
        <dbReference type="Pfam" id="PF04073"/>
    </source>
</evidence>
<dbReference type="CDD" id="cd04333">
    <property type="entry name" value="ProX_deacylase"/>
    <property type="match status" value="1"/>
</dbReference>
<proteinExistence type="predicted"/>
<evidence type="ECO:0000313" key="2">
    <source>
        <dbReference type="EMBL" id="MCS0630119.1"/>
    </source>
</evidence>
<dbReference type="PANTHER" id="PTHR30411">
    <property type="entry name" value="CYTOPLASMIC PROTEIN"/>
    <property type="match status" value="1"/>
</dbReference>
<dbReference type="RefSeq" id="WP_259449239.1">
    <property type="nucleotide sequence ID" value="NZ_CP119520.1"/>
</dbReference>